<dbReference type="PANTHER" id="PTHR42781">
    <property type="entry name" value="SPERMIDINE/PUTRESCINE IMPORT ATP-BINDING PROTEIN POTA"/>
    <property type="match status" value="1"/>
</dbReference>
<dbReference type="PROSITE" id="PS50893">
    <property type="entry name" value="ABC_TRANSPORTER_2"/>
    <property type="match status" value="1"/>
</dbReference>
<organism evidence="9 10">
    <name type="scientific">Rhodoferax saidenbachensis</name>
    <dbReference type="NCBI Taxonomy" id="1484693"/>
    <lineage>
        <taxon>Bacteria</taxon>
        <taxon>Pseudomonadati</taxon>
        <taxon>Pseudomonadota</taxon>
        <taxon>Betaproteobacteria</taxon>
        <taxon>Burkholderiales</taxon>
        <taxon>Comamonadaceae</taxon>
        <taxon>Rhodoferax</taxon>
    </lineage>
</organism>
<evidence type="ECO:0000256" key="2">
    <source>
        <dbReference type="ARBA" id="ARBA00022475"/>
    </source>
</evidence>
<dbReference type="InterPro" id="IPR050093">
    <property type="entry name" value="ABC_SmlMolc_Importer"/>
</dbReference>
<feature type="domain" description="ABC transporter" evidence="8">
    <location>
        <begin position="5"/>
        <end position="236"/>
    </location>
</feature>
<keyword evidence="10" id="KW-1185">Reference proteome</keyword>
<dbReference type="InterPro" id="IPR008995">
    <property type="entry name" value="Mo/tungstate-bd_C_term_dom"/>
</dbReference>
<dbReference type="Proteomes" id="UP001268089">
    <property type="component" value="Unassembled WGS sequence"/>
</dbReference>
<dbReference type="SMART" id="SM00382">
    <property type="entry name" value="AAA"/>
    <property type="match status" value="1"/>
</dbReference>
<evidence type="ECO:0000256" key="7">
    <source>
        <dbReference type="ARBA" id="ARBA00023136"/>
    </source>
</evidence>
<dbReference type="SUPFAM" id="SSF52540">
    <property type="entry name" value="P-loop containing nucleoside triphosphate hydrolases"/>
    <property type="match status" value="1"/>
</dbReference>
<keyword evidence="3" id="KW-0997">Cell inner membrane</keyword>
<dbReference type="InterPro" id="IPR003593">
    <property type="entry name" value="AAA+_ATPase"/>
</dbReference>
<dbReference type="Pfam" id="PF00005">
    <property type="entry name" value="ABC_tran"/>
    <property type="match status" value="1"/>
</dbReference>
<evidence type="ECO:0000256" key="1">
    <source>
        <dbReference type="ARBA" id="ARBA00022448"/>
    </source>
</evidence>
<evidence type="ECO:0000313" key="10">
    <source>
        <dbReference type="Proteomes" id="UP001268089"/>
    </source>
</evidence>
<evidence type="ECO:0000313" key="9">
    <source>
        <dbReference type="EMBL" id="MDR7305097.1"/>
    </source>
</evidence>
<dbReference type="Pfam" id="PF08402">
    <property type="entry name" value="TOBE_2"/>
    <property type="match status" value="1"/>
</dbReference>
<dbReference type="InterPro" id="IPR027417">
    <property type="entry name" value="P-loop_NTPase"/>
</dbReference>
<keyword evidence="2" id="KW-1003">Cell membrane</keyword>
<keyword evidence="7" id="KW-0472">Membrane</keyword>
<dbReference type="RefSeq" id="WP_310338911.1">
    <property type="nucleotide sequence ID" value="NZ_JAVDXO010000001.1"/>
</dbReference>
<proteinExistence type="predicted"/>
<accession>A0ABU1ZHU2</accession>
<dbReference type="InterPro" id="IPR013611">
    <property type="entry name" value="Transp-assoc_OB_typ2"/>
</dbReference>
<dbReference type="GO" id="GO:0005524">
    <property type="term" value="F:ATP binding"/>
    <property type="evidence" value="ECO:0007669"/>
    <property type="project" value="UniProtKB-KW"/>
</dbReference>
<keyword evidence="5 9" id="KW-0067">ATP-binding</keyword>
<dbReference type="Gene3D" id="3.40.50.300">
    <property type="entry name" value="P-loop containing nucleotide triphosphate hydrolases"/>
    <property type="match status" value="1"/>
</dbReference>
<evidence type="ECO:0000256" key="4">
    <source>
        <dbReference type="ARBA" id="ARBA00022741"/>
    </source>
</evidence>
<keyword evidence="4" id="KW-0547">Nucleotide-binding</keyword>
<protein>
    <submittedName>
        <fullName evidence="9">Iron(III) transport system ATP-binding protein</fullName>
    </submittedName>
</protein>
<evidence type="ECO:0000256" key="6">
    <source>
        <dbReference type="ARBA" id="ARBA00022967"/>
    </source>
</evidence>
<sequence length="363" mass="39587">MSQGLHLHGIEKTYANGYRVLRGVQLRVPERRLTTLLGPSGCGKSTLLRLVAGLEVPDAGQIFFRGEDLTQRPADQRDMSLVFQSYALFPYLSVQDNVRYGLKVQGMPAAAQAERSAQVIGLLGLGGLEDRLPHELSGGQQQRTALARALALQPALVLLDEPLSNLDANLRRHIREDIRQLQQRLGLTVLYVTHDHAEAMSVSDQVVVMQEGRVVQIGSPRDIYEQPQTEFVARFMGDSTVFEAHCDGAGQVTLGPLTIDAGQGLRQGAVQVVVRPQAWRIEPAGTQGLAGKVLRSAYLGRTVEMWVQTALGSLLVISDLTGRRHEAGAPVSLFLSRKGVSVLLPTSVSTPQTVPVFQSRRQP</sequence>
<gene>
    <name evidence="9" type="ORF">J2X15_000363</name>
</gene>
<evidence type="ECO:0000256" key="5">
    <source>
        <dbReference type="ARBA" id="ARBA00022840"/>
    </source>
</evidence>
<evidence type="ECO:0000259" key="8">
    <source>
        <dbReference type="PROSITE" id="PS50893"/>
    </source>
</evidence>
<name>A0ABU1ZHU2_9BURK</name>
<evidence type="ECO:0000256" key="3">
    <source>
        <dbReference type="ARBA" id="ARBA00022519"/>
    </source>
</evidence>
<keyword evidence="6" id="KW-1278">Translocase</keyword>
<dbReference type="SUPFAM" id="SSF50331">
    <property type="entry name" value="MOP-like"/>
    <property type="match status" value="1"/>
</dbReference>
<keyword evidence="1" id="KW-0813">Transport</keyword>
<comment type="caution">
    <text evidence="9">The sequence shown here is derived from an EMBL/GenBank/DDBJ whole genome shotgun (WGS) entry which is preliminary data.</text>
</comment>
<dbReference type="InterPro" id="IPR003439">
    <property type="entry name" value="ABC_transporter-like_ATP-bd"/>
</dbReference>
<reference evidence="9 10" key="1">
    <citation type="submission" date="2023-07" db="EMBL/GenBank/DDBJ databases">
        <title>Sorghum-associated microbial communities from plants grown in Nebraska, USA.</title>
        <authorList>
            <person name="Schachtman D."/>
        </authorList>
    </citation>
    <scope>NUCLEOTIDE SEQUENCE [LARGE SCALE GENOMIC DNA]</scope>
    <source>
        <strain evidence="9 10">BE308</strain>
    </source>
</reference>
<dbReference type="EMBL" id="JAVDXO010000001">
    <property type="protein sequence ID" value="MDR7305097.1"/>
    <property type="molecule type" value="Genomic_DNA"/>
</dbReference>
<dbReference type="PANTHER" id="PTHR42781:SF1">
    <property type="entry name" value="THIAMINE IMPORT ATP-BINDING PROTEIN THIQ"/>
    <property type="match status" value="1"/>
</dbReference>